<evidence type="ECO:0000256" key="3">
    <source>
        <dbReference type="ARBA" id="ARBA00022692"/>
    </source>
</evidence>
<reference evidence="10" key="1">
    <citation type="submission" date="2022-12" db="EMBL/GenBank/DDBJ databases">
        <authorList>
            <person name="Petersen C."/>
        </authorList>
    </citation>
    <scope>NUCLEOTIDE SEQUENCE</scope>
    <source>
        <strain evidence="10">IBT 35675</strain>
    </source>
</reference>
<dbReference type="PANTHER" id="PTHR43791:SF63">
    <property type="entry name" value="HIGH AFFINITY CYSTEINE TRANSPORTER"/>
    <property type="match status" value="1"/>
</dbReference>
<feature type="transmembrane region" description="Helical" evidence="8">
    <location>
        <begin position="338"/>
        <end position="358"/>
    </location>
</feature>
<dbReference type="SUPFAM" id="SSF103473">
    <property type="entry name" value="MFS general substrate transporter"/>
    <property type="match status" value="1"/>
</dbReference>
<dbReference type="PANTHER" id="PTHR43791">
    <property type="entry name" value="PERMEASE-RELATED"/>
    <property type="match status" value="1"/>
</dbReference>
<evidence type="ECO:0000256" key="8">
    <source>
        <dbReference type="SAM" id="Phobius"/>
    </source>
</evidence>
<evidence type="ECO:0000313" key="10">
    <source>
        <dbReference type="EMBL" id="KAJ5354014.1"/>
    </source>
</evidence>
<comment type="subcellular location">
    <subcellularLocation>
        <location evidence="1">Membrane</location>
        <topology evidence="1">Multi-pass membrane protein</topology>
    </subcellularLocation>
</comment>
<sequence>RHADVGRVDQKSRPKMDKTTQDHVERITSDPGDVPQKHIGIDEELRKYVVAAENVQVDEVTSKRLRHMINKRVLIVMVGTYFLQSLDKNAISYAAIMGIQKDANLQGQDYSWLHTVIYFGILFAEYPTNIIVQKVPIAKYLAANIFLWGLTLTMTCFGFNFAILAALRVLLGIFEAVSQPTFLLLSSMWYRREEQAHIVTYWFGMNGIQGICGGLFAYGMSHVHSPVLKSWQFLFILLGSITCVWSMVVMWWMPDSPMRAKCFSESDRVLMIERVRANQTGIQNRSFKKAHLIEALRDPQVWLYVLIQIIIQIPTGGLGSFSTILIKNFGFTELQTELLSMVNGGVQCFVLLTSAWLSRRFSQTVIFQLVFLMPNIAGTAVLMAVPISHSTRVGLLIGYWCTLSFWGTTTLLMSLLSRNVAGQTKKSISTASLFFAWAVGNMIGPQVFQSKDAPRYFTCFSVHMGCYGVLIILLLTLRWHLKRQNSIKDALQEQDWSANAMNLDNAFDDLTDRENLSFRYHY</sequence>
<comment type="caution">
    <text evidence="10">The sequence shown here is derived from an EMBL/GenBank/DDBJ whole genome shotgun (WGS) entry which is preliminary data.</text>
</comment>
<feature type="domain" description="Major facilitator superfamily (MFS) profile" evidence="9">
    <location>
        <begin position="73"/>
        <end position="482"/>
    </location>
</feature>
<feature type="non-terminal residue" evidence="10">
    <location>
        <position position="1"/>
    </location>
</feature>
<reference evidence="10" key="2">
    <citation type="journal article" date="2023" name="IMA Fungus">
        <title>Comparative genomic study of the Penicillium genus elucidates a diverse pangenome and 15 lateral gene transfer events.</title>
        <authorList>
            <person name="Petersen C."/>
            <person name="Sorensen T."/>
            <person name="Nielsen M.R."/>
            <person name="Sondergaard T.E."/>
            <person name="Sorensen J.L."/>
            <person name="Fitzpatrick D.A."/>
            <person name="Frisvad J.C."/>
            <person name="Nielsen K.L."/>
        </authorList>
    </citation>
    <scope>NUCLEOTIDE SEQUENCE</scope>
    <source>
        <strain evidence="10">IBT 35675</strain>
    </source>
</reference>
<evidence type="ECO:0000256" key="5">
    <source>
        <dbReference type="ARBA" id="ARBA00023136"/>
    </source>
</evidence>
<dbReference type="AlphaFoldDB" id="A0A9W9R7C0"/>
<name>A0A9W9R7C0_PENBR</name>
<dbReference type="Gene3D" id="1.20.1250.20">
    <property type="entry name" value="MFS general substrate transporter like domains"/>
    <property type="match status" value="2"/>
</dbReference>
<dbReference type="EMBL" id="JAPZBR010000005">
    <property type="protein sequence ID" value="KAJ5354014.1"/>
    <property type="molecule type" value="Genomic_DNA"/>
</dbReference>
<feature type="transmembrane region" description="Helical" evidence="8">
    <location>
        <begin position="111"/>
        <end position="128"/>
    </location>
</feature>
<dbReference type="GO" id="GO:0016020">
    <property type="term" value="C:membrane"/>
    <property type="evidence" value="ECO:0007669"/>
    <property type="project" value="UniProtKB-SubCell"/>
</dbReference>
<feature type="transmembrane region" description="Helical" evidence="8">
    <location>
        <begin position="198"/>
        <end position="219"/>
    </location>
</feature>
<dbReference type="InterPro" id="IPR036259">
    <property type="entry name" value="MFS_trans_sf"/>
</dbReference>
<feature type="transmembrane region" description="Helical" evidence="8">
    <location>
        <begin position="428"/>
        <end position="448"/>
    </location>
</feature>
<dbReference type="InterPro" id="IPR011701">
    <property type="entry name" value="MFS"/>
</dbReference>
<feature type="transmembrane region" description="Helical" evidence="8">
    <location>
        <begin position="231"/>
        <end position="253"/>
    </location>
</feature>
<feature type="transmembrane region" description="Helical" evidence="8">
    <location>
        <begin position="460"/>
        <end position="481"/>
    </location>
</feature>
<dbReference type="Proteomes" id="UP001148299">
    <property type="component" value="Unassembled WGS sequence"/>
</dbReference>
<feature type="region of interest" description="Disordered" evidence="7">
    <location>
        <begin position="1"/>
        <end position="33"/>
    </location>
</feature>
<evidence type="ECO:0000256" key="6">
    <source>
        <dbReference type="ARBA" id="ARBA00037968"/>
    </source>
</evidence>
<feature type="compositionally biased region" description="Basic and acidic residues" evidence="7">
    <location>
        <begin position="1"/>
        <end position="28"/>
    </location>
</feature>
<dbReference type="PROSITE" id="PS50850">
    <property type="entry name" value="MFS"/>
    <property type="match status" value="1"/>
</dbReference>
<feature type="transmembrane region" description="Helical" evidence="8">
    <location>
        <begin position="301"/>
        <end position="326"/>
    </location>
</feature>
<evidence type="ECO:0000256" key="2">
    <source>
        <dbReference type="ARBA" id="ARBA00022448"/>
    </source>
</evidence>
<evidence type="ECO:0000256" key="7">
    <source>
        <dbReference type="SAM" id="MobiDB-lite"/>
    </source>
</evidence>
<organism evidence="10 11">
    <name type="scientific">Penicillium brevicompactum</name>
    <dbReference type="NCBI Taxonomy" id="5074"/>
    <lineage>
        <taxon>Eukaryota</taxon>
        <taxon>Fungi</taxon>
        <taxon>Dikarya</taxon>
        <taxon>Ascomycota</taxon>
        <taxon>Pezizomycotina</taxon>
        <taxon>Eurotiomycetes</taxon>
        <taxon>Eurotiomycetidae</taxon>
        <taxon>Eurotiales</taxon>
        <taxon>Aspergillaceae</taxon>
        <taxon>Penicillium</taxon>
    </lineage>
</organism>
<keyword evidence="5 8" id="KW-0472">Membrane</keyword>
<comment type="similarity">
    <text evidence="6">Belongs to the major facilitator superfamily. Allantoate permease family.</text>
</comment>
<evidence type="ECO:0000256" key="4">
    <source>
        <dbReference type="ARBA" id="ARBA00022989"/>
    </source>
</evidence>
<accession>A0A9W9R7C0</accession>
<keyword evidence="3 8" id="KW-0812">Transmembrane</keyword>
<protein>
    <recommendedName>
        <fullName evidence="9">Major facilitator superfamily (MFS) profile domain-containing protein</fullName>
    </recommendedName>
</protein>
<proteinExistence type="inferred from homology"/>
<dbReference type="FunFam" id="1.20.1250.20:FF:000064">
    <property type="entry name" value="MFS allantoate transporter"/>
    <property type="match status" value="1"/>
</dbReference>
<feature type="transmembrane region" description="Helical" evidence="8">
    <location>
        <begin position="397"/>
        <end position="416"/>
    </location>
</feature>
<evidence type="ECO:0000259" key="9">
    <source>
        <dbReference type="PROSITE" id="PS50850"/>
    </source>
</evidence>
<dbReference type="GO" id="GO:0033229">
    <property type="term" value="F:cysteine transmembrane transporter activity"/>
    <property type="evidence" value="ECO:0007669"/>
    <property type="project" value="TreeGrafter"/>
</dbReference>
<feature type="transmembrane region" description="Helical" evidence="8">
    <location>
        <begin position="73"/>
        <end position="99"/>
    </location>
</feature>
<keyword evidence="2" id="KW-0813">Transport</keyword>
<keyword evidence="4 8" id="KW-1133">Transmembrane helix</keyword>
<evidence type="ECO:0000256" key="1">
    <source>
        <dbReference type="ARBA" id="ARBA00004141"/>
    </source>
</evidence>
<gene>
    <name evidence="10" type="ORF">N7541_006578</name>
</gene>
<feature type="transmembrane region" description="Helical" evidence="8">
    <location>
        <begin position="365"/>
        <end position="385"/>
    </location>
</feature>
<dbReference type="Pfam" id="PF07690">
    <property type="entry name" value="MFS_1"/>
    <property type="match status" value="1"/>
</dbReference>
<feature type="transmembrane region" description="Helical" evidence="8">
    <location>
        <begin position="140"/>
        <end position="163"/>
    </location>
</feature>
<keyword evidence="11" id="KW-1185">Reference proteome</keyword>
<feature type="transmembrane region" description="Helical" evidence="8">
    <location>
        <begin position="169"/>
        <end position="186"/>
    </location>
</feature>
<dbReference type="InterPro" id="IPR020846">
    <property type="entry name" value="MFS_dom"/>
</dbReference>
<evidence type="ECO:0000313" key="11">
    <source>
        <dbReference type="Proteomes" id="UP001148299"/>
    </source>
</evidence>